<dbReference type="SUPFAM" id="SSF56529">
    <property type="entry name" value="FAH"/>
    <property type="match status" value="1"/>
</dbReference>
<dbReference type="Pfam" id="PF01557">
    <property type="entry name" value="FAA_hydrolase"/>
    <property type="match status" value="1"/>
</dbReference>
<gene>
    <name evidence="3" type="primary">hpaH</name>
    <name evidence="3" type="ORF">GCM10023144_24070</name>
</gene>
<dbReference type="InterPro" id="IPR012690">
    <property type="entry name" value="HpcG"/>
</dbReference>
<dbReference type="RefSeq" id="WP_345249680.1">
    <property type="nucleotide sequence ID" value="NZ_BAABFO010000010.1"/>
</dbReference>
<feature type="domain" description="Fumarylacetoacetase-like C-terminal" evidence="2">
    <location>
        <begin position="71"/>
        <end position="266"/>
    </location>
</feature>
<evidence type="ECO:0000259" key="2">
    <source>
        <dbReference type="Pfam" id="PF01557"/>
    </source>
</evidence>
<dbReference type="Gene3D" id="3.90.850.10">
    <property type="entry name" value="Fumarylacetoacetase-like, C-terminal domain"/>
    <property type="match status" value="1"/>
</dbReference>
<evidence type="ECO:0000256" key="1">
    <source>
        <dbReference type="ARBA" id="ARBA00023239"/>
    </source>
</evidence>
<evidence type="ECO:0000313" key="4">
    <source>
        <dbReference type="Proteomes" id="UP001501671"/>
    </source>
</evidence>
<comment type="caution">
    <text evidence="3">The sequence shown here is derived from an EMBL/GenBank/DDBJ whole genome shotgun (WGS) entry which is preliminary data.</text>
</comment>
<accession>A0ABP8H1U1</accession>
<dbReference type="PANTHER" id="PTHR30143:SF0">
    <property type="entry name" value="2-KETO-4-PENTENOATE HYDRATASE"/>
    <property type="match status" value="1"/>
</dbReference>
<dbReference type="PANTHER" id="PTHR30143">
    <property type="entry name" value="ACID HYDRATASE"/>
    <property type="match status" value="1"/>
</dbReference>
<reference evidence="4" key="1">
    <citation type="journal article" date="2019" name="Int. J. Syst. Evol. Microbiol.">
        <title>The Global Catalogue of Microorganisms (GCM) 10K type strain sequencing project: providing services to taxonomists for standard genome sequencing and annotation.</title>
        <authorList>
            <consortium name="The Broad Institute Genomics Platform"/>
            <consortium name="The Broad Institute Genome Sequencing Center for Infectious Disease"/>
            <person name="Wu L."/>
            <person name="Ma J."/>
        </authorList>
    </citation>
    <scope>NUCLEOTIDE SEQUENCE [LARGE SCALE GENOMIC DNA]</scope>
    <source>
        <strain evidence="4">JCM 17666</strain>
    </source>
</reference>
<sequence>MALPQEQIRQLARRIAQADEAREILRPLTITNPGITLEDGYAVQSAWADIKIAQGAAIVGHKIGLTSKAMQSQSVVNEPDYGVILDDTVYENGSSIPLGAFHAPRVEIELAFVLKSDLKGPRCTLFDVLRATEYICPAIEILNSRLEKIDSVTGQKRTIVDSICANAGYGGLVMGGRPFLPTDDIDPAWIGGACLRNGEIEETGLSAGVLGHPANAIAWLSNKMAAHGATLKAGEILLSGSFIRPVPARPGDTFQADFGRHGSVNCHFSTNPAKEAQA</sequence>
<proteinExistence type="predicted"/>
<dbReference type="InterPro" id="IPR011234">
    <property type="entry name" value="Fumarylacetoacetase-like_C"/>
</dbReference>
<dbReference type="EMBL" id="BAABFO010000010">
    <property type="protein sequence ID" value="GAA4333130.1"/>
    <property type="molecule type" value="Genomic_DNA"/>
</dbReference>
<keyword evidence="4" id="KW-1185">Reference proteome</keyword>
<dbReference type="NCBIfam" id="TIGR02312">
    <property type="entry name" value="HpaH"/>
    <property type="match status" value="1"/>
</dbReference>
<dbReference type="InterPro" id="IPR036663">
    <property type="entry name" value="Fumarylacetoacetase_C_sf"/>
</dbReference>
<evidence type="ECO:0000313" key="3">
    <source>
        <dbReference type="EMBL" id="GAA4333130.1"/>
    </source>
</evidence>
<protein>
    <submittedName>
        <fullName evidence="3">2-oxo-hepta-3-ene-1,7-dioic acid hydratase</fullName>
    </submittedName>
</protein>
<dbReference type="Proteomes" id="UP001501671">
    <property type="component" value="Unassembled WGS sequence"/>
</dbReference>
<organism evidence="3 4">
    <name type="scientific">Pigmentiphaga soli</name>
    <dbReference type="NCBI Taxonomy" id="1007095"/>
    <lineage>
        <taxon>Bacteria</taxon>
        <taxon>Pseudomonadati</taxon>
        <taxon>Pseudomonadota</taxon>
        <taxon>Betaproteobacteria</taxon>
        <taxon>Burkholderiales</taxon>
        <taxon>Alcaligenaceae</taxon>
        <taxon>Pigmentiphaga</taxon>
    </lineage>
</organism>
<dbReference type="InterPro" id="IPR050772">
    <property type="entry name" value="Hydratase-Decarb/MhpD_sf"/>
</dbReference>
<name>A0ABP8H1U1_9BURK</name>
<keyword evidence="1" id="KW-0456">Lyase</keyword>